<evidence type="ECO:0000313" key="1">
    <source>
        <dbReference type="EMBL" id="MBR7620282.1"/>
    </source>
</evidence>
<dbReference type="Pfam" id="PF12787">
    <property type="entry name" value="EcsC"/>
    <property type="match status" value="1"/>
</dbReference>
<dbReference type="InterPro" id="IPR024787">
    <property type="entry name" value="EcsC"/>
</dbReference>
<gene>
    <name evidence="1" type="ORF">JKL49_12880</name>
</gene>
<dbReference type="Proteomes" id="UP000622580">
    <property type="component" value="Unassembled WGS sequence"/>
</dbReference>
<comment type="caution">
    <text evidence="1">The sequence shown here is derived from an EMBL/GenBank/DDBJ whole genome shotgun (WGS) entry which is preliminary data.</text>
</comment>
<dbReference type="RefSeq" id="WP_215340998.1">
    <property type="nucleotide sequence ID" value="NZ_JAGSGD010000001.1"/>
</dbReference>
<dbReference type="PANTHER" id="PTHR41260">
    <property type="entry name" value="PROTEIN ECSC"/>
    <property type="match status" value="1"/>
</dbReference>
<protein>
    <submittedName>
        <fullName evidence="1">EcsC family protein</fullName>
    </submittedName>
</protein>
<evidence type="ECO:0000313" key="2">
    <source>
        <dbReference type="Proteomes" id="UP000622580"/>
    </source>
</evidence>
<keyword evidence="2" id="KW-1185">Reference proteome</keyword>
<proteinExistence type="predicted"/>
<sequence length="245" mass="26851">MTEIVDTAYDTQVQAEMAAWRESVLKPAGPFDKAARNMQDTINNLIPEKVHGVITAAMEQMIRAIVTGADYTSPPPVQGATLRAREAQARDKIMAWRTTAAAEGGVAGAGGFLLAAADFPVLIGLKIKLLFDLAAIYGHSGDDLAERLYILRIFSLAFSSASRRPEAYEALADWDSAQAMADGGLESLDWRRFQQEYRDYIDLAKLAQMIPVIGAPVGAFVNYRLLDRLGETAMNAYRMRWFAGA</sequence>
<dbReference type="AlphaFoldDB" id="A0A941HXF8"/>
<reference evidence="1" key="1">
    <citation type="submission" date="2021-04" db="EMBL/GenBank/DDBJ databases">
        <title>Draft genome assembly of strain Phenylobacterium sp. 20VBR1 using MiniION and Illumina platforms.</title>
        <authorList>
            <person name="Thomas F.A."/>
            <person name="Krishnan K.P."/>
            <person name="Sinha R.K."/>
        </authorList>
    </citation>
    <scope>NUCLEOTIDE SEQUENCE</scope>
    <source>
        <strain evidence="1">20VBR1</strain>
    </source>
</reference>
<accession>A0A941HXF8</accession>
<dbReference type="PANTHER" id="PTHR41260:SF1">
    <property type="entry name" value="PROTEIN ECSC"/>
    <property type="match status" value="1"/>
</dbReference>
<name>A0A941HXF8_9CAUL</name>
<dbReference type="EMBL" id="JAGSGD010000001">
    <property type="protein sequence ID" value="MBR7620282.1"/>
    <property type="molecule type" value="Genomic_DNA"/>
</dbReference>
<organism evidence="1 2">
    <name type="scientific">Phenylobacterium glaciei</name>
    <dbReference type="NCBI Taxonomy" id="2803784"/>
    <lineage>
        <taxon>Bacteria</taxon>
        <taxon>Pseudomonadati</taxon>
        <taxon>Pseudomonadota</taxon>
        <taxon>Alphaproteobacteria</taxon>
        <taxon>Caulobacterales</taxon>
        <taxon>Caulobacteraceae</taxon>
        <taxon>Phenylobacterium</taxon>
    </lineage>
</organism>